<accession>L8WYG5</accession>
<gene>
    <name evidence="11" type="ORF">AG1IA_04570</name>
</gene>
<feature type="transmembrane region" description="Helical" evidence="9">
    <location>
        <begin position="775"/>
        <end position="792"/>
    </location>
</feature>
<evidence type="ECO:0000256" key="4">
    <source>
        <dbReference type="ARBA" id="ARBA00022692"/>
    </source>
</evidence>
<feature type="transmembrane region" description="Helical" evidence="9">
    <location>
        <begin position="739"/>
        <end position="763"/>
    </location>
</feature>
<evidence type="ECO:0000256" key="3">
    <source>
        <dbReference type="ARBA" id="ARBA00022448"/>
    </source>
</evidence>
<dbReference type="Proteomes" id="UP000011668">
    <property type="component" value="Unassembled WGS sequence"/>
</dbReference>
<evidence type="ECO:0000256" key="1">
    <source>
        <dbReference type="ARBA" id="ARBA00004141"/>
    </source>
</evidence>
<feature type="transmembrane region" description="Helical" evidence="9">
    <location>
        <begin position="422"/>
        <end position="444"/>
    </location>
</feature>
<evidence type="ECO:0000256" key="8">
    <source>
        <dbReference type="SAM" id="MobiDB-lite"/>
    </source>
</evidence>
<dbReference type="PANTHER" id="PTHR48022:SF36">
    <property type="entry name" value="LACTOSE PERMEASE, PUTATIVE (AFU_ORTHOLOGUE AFUA_1G17310)-RELATED"/>
    <property type="match status" value="1"/>
</dbReference>
<feature type="transmembrane region" description="Helical" evidence="9">
    <location>
        <begin position="515"/>
        <end position="535"/>
    </location>
</feature>
<dbReference type="PANTHER" id="PTHR48022">
    <property type="entry name" value="PLASTIDIC GLUCOSE TRANSPORTER 4"/>
    <property type="match status" value="1"/>
</dbReference>
<evidence type="ECO:0000256" key="6">
    <source>
        <dbReference type="ARBA" id="ARBA00023136"/>
    </source>
</evidence>
<dbReference type="InterPro" id="IPR020846">
    <property type="entry name" value="MFS_dom"/>
</dbReference>
<proteinExistence type="inferred from homology"/>
<comment type="subcellular location">
    <subcellularLocation>
        <location evidence="1">Membrane</location>
        <topology evidence="1">Multi-pass membrane protein</topology>
    </subcellularLocation>
</comment>
<evidence type="ECO:0000313" key="11">
    <source>
        <dbReference type="EMBL" id="ELU41404.1"/>
    </source>
</evidence>
<keyword evidence="6 9" id="KW-0472">Membrane</keyword>
<dbReference type="InterPro" id="IPR005828">
    <property type="entry name" value="MFS_sugar_transport-like"/>
</dbReference>
<keyword evidence="5 9" id="KW-1133">Transmembrane helix</keyword>
<dbReference type="FunFam" id="1.20.1250.20:FF:000134">
    <property type="entry name" value="MFS sugar transporter protein"/>
    <property type="match status" value="1"/>
</dbReference>
<dbReference type="EMBL" id="AFRT01001063">
    <property type="protein sequence ID" value="ELU41404.1"/>
    <property type="molecule type" value="Genomic_DNA"/>
</dbReference>
<keyword evidence="12" id="KW-1185">Reference proteome</keyword>
<dbReference type="InterPro" id="IPR036259">
    <property type="entry name" value="MFS_trans_sf"/>
</dbReference>
<organism evidence="11 12">
    <name type="scientific">Thanatephorus cucumeris (strain AG1-IA)</name>
    <name type="common">Rice sheath blight fungus</name>
    <name type="synonym">Rhizoctonia solani</name>
    <dbReference type="NCBI Taxonomy" id="983506"/>
    <lineage>
        <taxon>Eukaryota</taxon>
        <taxon>Fungi</taxon>
        <taxon>Dikarya</taxon>
        <taxon>Basidiomycota</taxon>
        <taxon>Agaricomycotina</taxon>
        <taxon>Agaricomycetes</taxon>
        <taxon>Cantharellales</taxon>
        <taxon>Ceratobasidiaceae</taxon>
        <taxon>Rhizoctonia</taxon>
        <taxon>Rhizoctonia solani AG-1</taxon>
    </lineage>
</organism>
<dbReference type="STRING" id="983506.L8WYG5"/>
<feature type="transmembrane region" description="Helical" evidence="9">
    <location>
        <begin position="676"/>
        <end position="694"/>
    </location>
</feature>
<evidence type="ECO:0000259" key="10">
    <source>
        <dbReference type="PROSITE" id="PS50850"/>
    </source>
</evidence>
<dbReference type="AlphaFoldDB" id="L8WYG5"/>
<feature type="transmembrane region" description="Helical" evidence="9">
    <location>
        <begin position="637"/>
        <end position="656"/>
    </location>
</feature>
<keyword evidence="3" id="KW-0813">Transport</keyword>
<evidence type="ECO:0000256" key="7">
    <source>
        <dbReference type="ARBA" id="ARBA00049119"/>
    </source>
</evidence>
<dbReference type="GO" id="GO:0016020">
    <property type="term" value="C:membrane"/>
    <property type="evidence" value="ECO:0007669"/>
    <property type="project" value="UniProtKB-SubCell"/>
</dbReference>
<dbReference type="HOGENOM" id="CLU_330435_0_0_1"/>
<evidence type="ECO:0000256" key="2">
    <source>
        <dbReference type="ARBA" id="ARBA00010992"/>
    </source>
</evidence>
<feature type="transmembrane region" description="Helical" evidence="9">
    <location>
        <begin position="481"/>
        <end position="503"/>
    </location>
</feature>
<feature type="region of interest" description="Disordered" evidence="8">
    <location>
        <begin position="236"/>
        <end position="274"/>
    </location>
</feature>
<dbReference type="InterPro" id="IPR003663">
    <property type="entry name" value="Sugar/inositol_transpt"/>
</dbReference>
<keyword evidence="4 9" id="KW-0812">Transmembrane</keyword>
<comment type="catalytic activity">
    <reaction evidence="7">
        <text>myo-inositol(out) + H(+)(out) = myo-inositol(in) + H(+)(in)</text>
        <dbReference type="Rhea" id="RHEA:60364"/>
        <dbReference type="ChEBI" id="CHEBI:15378"/>
        <dbReference type="ChEBI" id="CHEBI:17268"/>
    </reaction>
</comment>
<evidence type="ECO:0000313" key="12">
    <source>
        <dbReference type="Proteomes" id="UP000011668"/>
    </source>
</evidence>
<evidence type="ECO:0000256" key="9">
    <source>
        <dbReference type="SAM" id="Phobius"/>
    </source>
</evidence>
<feature type="transmembrane region" description="Helical" evidence="9">
    <location>
        <begin position="547"/>
        <end position="566"/>
    </location>
</feature>
<comment type="caution">
    <text evidence="11">The sequence shown here is derived from an EMBL/GenBank/DDBJ whole genome shotgun (WGS) entry which is preliminary data.</text>
</comment>
<dbReference type="OrthoDB" id="6133115at2759"/>
<dbReference type="GO" id="GO:0005351">
    <property type="term" value="F:carbohydrate:proton symporter activity"/>
    <property type="evidence" value="ECO:0007669"/>
    <property type="project" value="TreeGrafter"/>
</dbReference>
<evidence type="ECO:0000256" key="5">
    <source>
        <dbReference type="ARBA" id="ARBA00022989"/>
    </source>
</evidence>
<reference evidence="11 12" key="1">
    <citation type="journal article" date="2013" name="Nat. Commun.">
        <title>The evolution and pathogenic mechanisms of the rice sheath blight pathogen.</title>
        <authorList>
            <person name="Zheng A."/>
            <person name="Lin R."/>
            <person name="Xu L."/>
            <person name="Qin P."/>
            <person name="Tang C."/>
            <person name="Ai P."/>
            <person name="Zhang D."/>
            <person name="Liu Y."/>
            <person name="Sun Z."/>
            <person name="Feng H."/>
            <person name="Wang Y."/>
            <person name="Chen Y."/>
            <person name="Liang X."/>
            <person name="Fu R."/>
            <person name="Li Q."/>
            <person name="Zhang J."/>
            <person name="Yu X."/>
            <person name="Xie Z."/>
            <person name="Ding L."/>
            <person name="Guan P."/>
            <person name="Tang J."/>
            <person name="Liang Y."/>
            <person name="Wang S."/>
            <person name="Deng Q."/>
            <person name="Li S."/>
            <person name="Zhu J."/>
            <person name="Wang L."/>
            <person name="Liu H."/>
            <person name="Li P."/>
        </authorList>
    </citation>
    <scope>NUCLEOTIDE SEQUENCE [LARGE SCALE GENOMIC DNA]</scope>
    <source>
        <strain evidence="12">AG-1 IA</strain>
    </source>
</reference>
<feature type="domain" description="Major facilitator superfamily (MFS) profile" evidence="10">
    <location>
        <begin position="375"/>
        <end position="827"/>
    </location>
</feature>
<dbReference type="Gene3D" id="1.20.1250.20">
    <property type="entry name" value="MFS general substrate transporter like domains"/>
    <property type="match status" value="1"/>
</dbReference>
<dbReference type="Pfam" id="PF00083">
    <property type="entry name" value="Sugar_tr"/>
    <property type="match status" value="1"/>
</dbReference>
<dbReference type="SUPFAM" id="SSF103473">
    <property type="entry name" value="MFS general substrate transporter"/>
    <property type="match status" value="1"/>
</dbReference>
<feature type="transmembrane region" description="Helical" evidence="9">
    <location>
        <begin position="456"/>
        <end position="475"/>
    </location>
</feature>
<feature type="transmembrane region" description="Helical" evidence="9">
    <location>
        <begin position="701"/>
        <end position="719"/>
    </location>
</feature>
<comment type="similarity">
    <text evidence="2">Belongs to the major facilitator superfamily. Sugar transporter (TC 2.A.1.1) family.</text>
</comment>
<sequence length="868" mass="95383">MRCSAEIHALNLYAGKHCSIMPSSHIFPNISLAMIWRGRERVELDTENLHCTSHSFRPIYGSGIFPSFMSSTWTEVGKVDAGIHSPLAITDTSPRSSTWVKDQPSWIGNEVGTISQGKVSTRAGDVLKWPTSSRYQGELDGEILCWLDSIWDASIVIYEPSSISQSPNHESRRSSAMIVLANKLREPIGMVSIDADNYPSASLLVTSSYLASRARLAAFIERQSGRAANSRVVCPRRNLGHAGRNRPSRIQQGTGDDEGRDLSRHSPGGPTQQSSAYVLTSYKYARLEMLRFFAASAFLPPQLSPHTLPQAMSHSSHSDPEKVIDEKAPPAGGATQLEHVNNVDDVKGRTTTYTLHTQLTVISGVKKVVEVRNAAYVAATTQSRLDPWSRDSLFLYCSDRSCSMTAINAMEYYQHKFSSGTLGSTTGIIFAIYTVGGLVAPWFAGPITDRFGRRGGMFTGALIICVGTAIIASSNVKGQFIAGRFVLGFGVAILTTAAPSYCIEICPPQWRGRMTGFYNCGWFGGSIPAAGITLGTSKIKSDLSWRLPLIFQAVPSVVVILAVWFLPESPRWLMANERDEEARAFLVRYHGGGDANSPLVELEWHEFKEGIEVDGADKRWWDYSALFKTRSARWRSLMVLLMGVFGQFSGNGLGYFNTEIYGAVGYDNYMQFVLNLANSFCSAFGAGCGVALADKMPRRKVLVIGTVVCSVMLAINGGLSAKWAQTPEDQKNLNVGRGAVAAFFWFNIIYSFAYTPLQALYPVECLHTNARAKGMAMYAFVVGAISFINLYAGPIALENIKHNYIFIFVGWDLIEATLWYFLCVETVGRTLEELEEIFNTSYPVATSTRKNKVAVKDSGAVAVVDQTY</sequence>
<dbReference type="NCBIfam" id="TIGR00879">
    <property type="entry name" value="SP"/>
    <property type="match status" value="1"/>
</dbReference>
<name>L8WYG5_THACA</name>
<protein>
    <submittedName>
        <fullName evidence="11">MFS lactose permease, putative</fullName>
    </submittedName>
</protein>
<dbReference type="PROSITE" id="PS50850">
    <property type="entry name" value="MFS"/>
    <property type="match status" value="1"/>
</dbReference>
<dbReference type="InterPro" id="IPR050360">
    <property type="entry name" value="MFS_Sugar_Transporters"/>
</dbReference>